<evidence type="ECO:0000256" key="1">
    <source>
        <dbReference type="SAM" id="MobiDB-lite"/>
    </source>
</evidence>
<evidence type="ECO:0000313" key="3">
    <source>
        <dbReference type="Proteomes" id="UP000695026"/>
    </source>
</evidence>
<dbReference type="GO" id="GO:0004364">
    <property type="term" value="F:glutathione transferase activity"/>
    <property type="evidence" value="ECO:0007669"/>
    <property type="project" value="TreeGrafter"/>
</dbReference>
<evidence type="ECO:0000259" key="2">
    <source>
        <dbReference type="PROSITE" id="PS50404"/>
    </source>
</evidence>
<dbReference type="GeneID" id="103050281"/>
<proteinExistence type="predicted"/>
<dbReference type="InterPro" id="IPR004045">
    <property type="entry name" value="Glutathione_S-Trfase_N"/>
</dbReference>
<dbReference type="PANTHER" id="PTHR43917:SF15">
    <property type="entry name" value="GLUTATHIONE S-TRANSFERASE THETA-1"/>
    <property type="match status" value="1"/>
</dbReference>
<feature type="domain" description="GST N-terminal" evidence="2">
    <location>
        <begin position="50"/>
        <end position="148"/>
    </location>
</feature>
<dbReference type="Gene3D" id="1.20.1050.10">
    <property type="match status" value="1"/>
</dbReference>
<dbReference type="InterPro" id="IPR036282">
    <property type="entry name" value="Glutathione-S-Trfase_C_sf"/>
</dbReference>
<dbReference type="SUPFAM" id="SSF52833">
    <property type="entry name" value="Thioredoxin-like"/>
    <property type="match status" value="1"/>
</dbReference>
<sequence length="373" mass="42304">MGAACPSIHHMAKARAWPDWPPDRLFRRPIRCLRRGFRWCCPPCSLVLAMVLELYLDLLSQPCRAVYIFAKKNNIPFMLKAIEMLKGQQFSEEFNKVNILRKVPVLKDGDFILEERWELLRRWPGRGAHRHPSTAILLYLTRKYNTSSYWYPPDMKKRARVDEYLAWESSTIRASASKILWLKVRPAPLTSAAKHLAGHCAGLPTRLRRPKRRRRERHWVQRGRHVAHRIHWRGGRQKPAGELGDPTQRRGQGAPGQQGRRDVPLSSGELQEPQPVQTGATGIAGNSGQKQTQIIKPMARGLLLLEEMVTTSGVTFRIAWEQSKLLCPQRGHSIAPPNSTALLVETTSRPPPHQGRANFFGGGGDMLVLASTE</sequence>
<dbReference type="Gene3D" id="3.40.30.10">
    <property type="entry name" value="Glutaredoxin"/>
    <property type="match status" value="1"/>
</dbReference>
<reference evidence="4" key="1">
    <citation type="submission" date="2025-08" db="UniProtKB">
        <authorList>
            <consortium name="RefSeq"/>
        </authorList>
    </citation>
    <scope>IDENTIFICATION</scope>
    <source>
        <tissue evidence="4">Liver</tissue>
    </source>
</reference>
<feature type="region of interest" description="Disordered" evidence="1">
    <location>
        <begin position="230"/>
        <end position="289"/>
    </location>
</feature>
<dbReference type="PROSITE" id="PS50404">
    <property type="entry name" value="GST_NTER"/>
    <property type="match status" value="1"/>
</dbReference>
<keyword evidence="3" id="KW-1185">Reference proteome</keyword>
<dbReference type="PANTHER" id="PTHR43917">
    <property type="match status" value="1"/>
</dbReference>
<dbReference type="GO" id="GO:0006749">
    <property type="term" value="P:glutathione metabolic process"/>
    <property type="evidence" value="ECO:0007669"/>
    <property type="project" value="TreeGrafter"/>
</dbReference>
<name>A0A9F5J4W7_PYTBI</name>
<dbReference type="Proteomes" id="UP000695026">
    <property type="component" value="Unplaced"/>
</dbReference>
<dbReference type="RefSeq" id="XP_025032667.1">
    <property type="nucleotide sequence ID" value="XM_025176899.1"/>
</dbReference>
<dbReference type="SUPFAM" id="SSF47616">
    <property type="entry name" value="GST C-terminal domain-like"/>
    <property type="match status" value="1"/>
</dbReference>
<dbReference type="AlphaFoldDB" id="A0A9F5J4W7"/>
<protein>
    <submittedName>
        <fullName evidence="4">Uncharacterized protein LOC103050281 isoform X1</fullName>
    </submittedName>
</protein>
<feature type="compositionally biased region" description="Polar residues" evidence="1">
    <location>
        <begin position="274"/>
        <end position="289"/>
    </location>
</feature>
<dbReference type="GO" id="GO:0005737">
    <property type="term" value="C:cytoplasm"/>
    <property type="evidence" value="ECO:0007669"/>
    <property type="project" value="TreeGrafter"/>
</dbReference>
<gene>
    <name evidence="4" type="primary">LOC103050281</name>
</gene>
<evidence type="ECO:0000313" key="4">
    <source>
        <dbReference type="RefSeq" id="XP_025032667.1"/>
    </source>
</evidence>
<organism evidence="3 4">
    <name type="scientific">Python bivittatus</name>
    <name type="common">Burmese python</name>
    <name type="synonym">Python molurus bivittatus</name>
    <dbReference type="NCBI Taxonomy" id="176946"/>
    <lineage>
        <taxon>Eukaryota</taxon>
        <taxon>Metazoa</taxon>
        <taxon>Chordata</taxon>
        <taxon>Craniata</taxon>
        <taxon>Vertebrata</taxon>
        <taxon>Euteleostomi</taxon>
        <taxon>Lepidosauria</taxon>
        <taxon>Squamata</taxon>
        <taxon>Bifurcata</taxon>
        <taxon>Unidentata</taxon>
        <taxon>Episquamata</taxon>
        <taxon>Toxicofera</taxon>
        <taxon>Serpentes</taxon>
        <taxon>Henophidia</taxon>
        <taxon>Pythonidae</taxon>
        <taxon>Python</taxon>
    </lineage>
</organism>
<dbReference type="InterPro" id="IPR040075">
    <property type="entry name" value="GST_N_Theta"/>
</dbReference>
<dbReference type="InterPro" id="IPR036249">
    <property type="entry name" value="Thioredoxin-like_sf"/>
</dbReference>
<feature type="compositionally biased region" description="Low complexity" evidence="1">
    <location>
        <begin position="249"/>
        <end position="258"/>
    </location>
</feature>
<dbReference type="OrthoDB" id="422574at2759"/>
<dbReference type="InterPro" id="IPR051369">
    <property type="entry name" value="GST_Theta"/>
</dbReference>
<dbReference type="CDD" id="cd03050">
    <property type="entry name" value="GST_N_Theta"/>
    <property type="match status" value="1"/>
</dbReference>
<accession>A0A9F5J4W7</accession>